<feature type="domain" description="HNH nuclease" evidence="3">
    <location>
        <begin position="309"/>
        <end position="359"/>
    </location>
</feature>
<comment type="similarity">
    <text evidence="1">Belongs to the Rv1128c/1148c/1588c/1702c/1945/3466 family.</text>
</comment>
<dbReference type="Proteomes" id="UP001500575">
    <property type="component" value="Unassembled WGS sequence"/>
</dbReference>
<keyword evidence="4" id="KW-0540">Nuclease</keyword>
<accession>A0ABN2YYI3</accession>
<comment type="caution">
    <text evidence="4">The sequence shown here is derived from an EMBL/GenBank/DDBJ whole genome shotgun (WGS) entry which is preliminary data.</text>
</comment>
<proteinExistence type="inferred from homology"/>
<keyword evidence="5" id="KW-1185">Reference proteome</keyword>
<dbReference type="EMBL" id="BAAAQQ010000014">
    <property type="protein sequence ID" value="GAA2134040.1"/>
    <property type="molecule type" value="Genomic_DNA"/>
</dbReference>
<dbReference type="Gene3D" id="1.10.30.50">
    <property type="match status" value="1"/>
</dbReference>
<dbReference type="InterPro" id="IPR002711">
    <property type="entry name" value="HNH"/>
</dbReference>
<dbReference type="GO" id="GO:0004519">
    <property type="term" value="F:endonuclease activity"/>
    <property type="evidence" value="ECO:0007669"/>
    <property type="project" value="UniProtKB-KW"/>
</dbReference>
<feature type="region of interest" description="Disordered" evidence="2">
    <location>
        <begin position="36"/>
        <end position="58"/>
    </location>
</feature>
<dbReference type="CDD" id="cd00085">
    <property type="entry name" value="HNHc"/>
    <property type="match status" value="1"/>
</dbReference>
<sequence>MGELDLVTDDAERIDLIRALEEAKCAFEATQAGLSADFEESQRSSAAERGVPPERQGRGLAEQIALARRESPHRARQHLALARILRRELPFTWAAFRDGRITEWRATLVARETACLELSHRQLVDAEIANDAERVEAMSDSETVAAARRLAYALDPASCVARRRRAEAERRVTMRPAPDVMAQVSALLPVAQGVAVFAALKAEADRCISAGDGRSQGQIMADTLVERVTGQTTAAAVPLQVHLVVPDTVLLGDREEAAEVDGYGPVPAELARRLVAGSPEHTELRRLYASPTTGQLVAMDSRARTFPDGLARFIRLRDRVCRTPWCDAPVRHIDHVQDHADGGPTSAANGEGLCESCNHAKQAAGWHARARPGPRHTVQVTTPTGHTYRSKAPATRPGRREPRLAFRVHCTLGGTLRRDAARVSGEPCRCQPLLSRA</sequence>
<evidence type="ECO:0000256" key="1">
    <source>
        <dbReference type="ARBA" id="ARBA00023450"/>
    </source>
</evidence>
<dbReference type="InterPro" id="IPR003870">
    <property type="entry name" value="DUF222"/>
</dbReference>
<evidence type="ECO:0000256" key="2">
    <source>
        <dbReference type="SAM" id="MobiDB-lite"/>
    </source>
</evidence>
<dbReference type="SMART" id="SM00507">
    <property type="entry name" value="HNHc"/>
    <property type="match status" value="1"/>
</dbReference>
<evidence type="ECO:0000313" key="5">
    <source>
        <dbReference type="Proteomes" id="UP001500575"/>
    </source>
</evidence>
<name>A0ABN2YYI3_9ACTN</name>
<evidence type="ECO:0000259" key="3">
    <source>
        <dbReference type="SMART" id="SM00507"/>
    </source>
</evidence>
<keyword evidence="4" id="KW-0255">Endonuclease</keyword>
<keyword evidence="4" id="KW-0378">Hydrolase</keyword>
<protein>
    <submittedName>
        <fullName evidence="4">HNH endonuclease signature motif containing protein</fullName>
    </submittedName>
</protein>
<feature type="region of interest" description="Disordered" evidence="2">
    <location>
        <begin position="366"/>
        <end position="400"/>
    </location>
</feature>
<dbReference type="InterPro" id="IPR003615">
    <property type="entry name" value="HNH_nuc"/>
</dbReference>
<evidence type="ECO:0000313" key="4">
    <source>
        <dbReference type="EMBL" id="GAA2134040.1"/>
    </source>
</evidence>
<gene>
    <name evidence="4" type="ORF">GCM10009843_40100</name>
</gene>
<organism evidence="4 5">
    <name type="scientific">Nocardioides bigeumensis</name>
    <dbReference type="NCBI Taxonomy" id="433657"/>
    <lineage>
        <taxon>Bacteria</taxon>
        <taxon>Bacillati</taxon>
        <taxon>Actinomycetota</taxon>
        <taxon>Actinomycetes</taxon>
        <taxon>Propionibacteriales</taxon>
        <taxon>Nocardioidaceae</taxon>
        <taxon>Nocardioides</taxon>
    </lineage>
</organism>
<reference evidence="4 5" key="1">
    <citation type="journal article" date="2019" name="Int. J. Syst. Evol. Microbiol.">
        <title>The Global Catalogue of Microorganisms (GCM) 10K type strain sequencing project: providing services to taxonomists for standard genome sequencing and annotation.</title>
        <authorList>
            <consortium name="The Broad Institute Genomics Platform"/>
            <consortium name="The Broad Institute Genome Sequencing Center for Infectious Disease"/>
            <person name="Wu L."/>
            <person name="Ma J."/>
        </authorList>
    </citation>
    <scope>NUCLEOTIDE SEQUENCE [LARGE SCALE GENOMIC DNA]</scope>
    <source>
        <strain evidence="4 5">JCM 16021</strain>
    </source>
</reference>
<dbReference type="Pfam" id="PF01844">
    <property type="entry name" value="HNH"/>
    <property type="match status" value="1"/>
</dbReference>
<feature type="compositionally biased region" description="Polar residues" evidence="2">
    <location>
        <begin position="378"/>
        <end position="387"/>
    </location>
</feature>
<dbReference type="RefSeq" id="WP_344305639.1">
    <property type="nucleotide sequence ID" value="NZ_BAAAQQ010000014.1"/>
</dbReference>
<dbReference type="Pfam" id="PF02720">
    <property type="entry name" value="DUF222"/>
    <property type="match status" value="1"/>
</dbReference>